<dbReference type="InterPro" id="IPR036388">
    <property type="entry name" value="WH-like_DNA-bd_sf"/>
</dbReference>
<keyword evidence="12" id="KW-0234">DNA repair</keyword>
<dbReference type="Gene3D" id="1.10.10.10">
    <property type="entry name" value="Winged helix-like DNA-binding domain superfamily/Winged helix DNA-binding domain"/>
    <property type="match status" value="1"/>
</dbReference>
<dbReference type="Pfam" id="PF01035">
    <property type="entry name" value="DNA_binding_1"/>
    <property type="match status" value="1"/>
</dbReference>
<sequence length="198" mass="21649">MTQTPDRQTQLGAWLGHPPHPLTGQAELAAAWIATPLGEMVCVTDPHRLHLLEFIERRALPRELRRLSKSAKGRIGLGHNALTDRVEAQLSAYFAGKTADFDLPLALHGTAFQKQVWHELMRLPAGAQISYSDLARRLDRFDATRAVAGANGANQIALVIPCHRVLGADGSLTGYGGGLWRKEALIRHERTAFAGRPA</sequence>
<comment type="catalytic activity">
    <reaction evidence="13">
        <text>a 6-O-methyl-2'-deoxyguanosine in DNA + L-cysteinyl-[protein] = S-methyl-L-cysteinyl-[protein] + a 2'-deoxyguanosine in DNA</text>
        <dbReference type="Rhea" id="RHEA:24000"/>
        <dbReference type="Rhea" id="RHEA-COMP:10131"/>
        <dbReference type="Rhea" id="RHEA-COMP:10132"/>
        <dbReference type="Rhea" id="RHEA-COMP:11367"/>
        <dbReference type="Rhea" id="RHEA-COMP:11368"/>
        <dbReference type="ChEBI" id="CHEBI:29950"/>
        <dbReference type="ChEBI" id="CHEBI:82612"/>
        <dbReference type="ChEBI" id="CHEBI:85445"/>
        <dbReference type="ChEBI" id="CHEBI:85448"/>
        <dbReference type="EC" id="2.1.1.63"/>
    </reaction>
</comment>
<reference evidence="16 17" key="1">
    <citation type="submission" date="2018-07" db="EMBL/GenBank/DDBJ databases">
        <title>Genomic Encyclopedia of Type Strains, Phase III (KMG-III): the genomes of soil and plant-associated and newly described type strains.</title>
        <authorList>
            <person name="Whitman W."/>
        </authorList>
    </citation>
    <scope>NUCLEOTIDE SEQUENCE [LARGE SCALE GENOMIC DNA]</scope>
    <source>
        <strain evidence="16 17">CECT 8525</strain>
    </source>
</reference>
<dbReference type="GO" id="GO:0032259">
    <property type="term" value="P:methylation"/>
    <property type="evidence" value="ECO:0007669"/>
    <property type="project" value="UniProtKB-KW"/>
</dbReference>
<evidence type="ECO:0000256" key="11">
    <source>
        <dbReference type="ARBA" id="ARBA00023125"/>
    </source>
</evidence>
<dbReference type="InterPro" id="IPR008332">
    <property type="entry name" value="MethylG_MeTrfase_N"/>
</dbReference>
<evidence type="ECO:0000256" key="4">
    <source>
        <dbReference type="ARBA" id="ARBA00011918"/>
    </source>
</evidence>
<feature type="domain" description="Methylated-DNA-[protein]-cysteine S-methyltransferase DNA binding" evidence="14">
    <location>
        <begin position="111"/>
        <end position="190"/>
    </location>
</feature>
<organism evidence="16 17">
    <name type="scientific">Paracoccus lutimaris</name>
    <dbReference type="NCBI Taxonomy" id="1490030"/>
    <lineage>
        <taxon>Bacteria</taxon>
        <taxon>Pseudomonadati</taxon>
        <taxon>Pseudomonadota</taxon>
        <taxon>Alphaproteobacteria</taxon>
        <taxon>Rhodobacterales</taxon>
        <taxon>Paracoccaceae</taxon>
        <taxon>Paracoccus</taxon>
    </lineage>
</organism>
<evidence type="ECO:0000256" key="12">
    <source>
        <dbReference type="ARBA" id="ARBA00023204"/>
    </source>
</evidence>
<dbReference type="InterPro" id="IPR001497">
    <property type="entry name" value="MethylDNA_cys_MeTrfase_AS"/>
</dbReference>
<proteinExistence type="inferred from homology"/>
<feature type="domain" description="Methylguanine DNA methyltransferase ribonuclease-like" evidence="15">
    <location>
        <begin position="33"/>
        <end position="107"/>
    </location>
</feature>
<dbReference type="InterPro" id="IPR036631">
    <property type="entry name" value="MGMT_N_sf"/>
</dbReference>
<dbReference type="Proteomes" id="UP000253345">
    <property type="component" value="Unassembled WGS sequence"/>
</dbReference>
<evidence type="ECO:0000259" key="14">
    <source>
        <dbReference type="Pfam" id="PF01035"/>
    </source>
</evidence>
<keyword evidence="7 16" id="KW-0808">Transferase</keyword>
<evidence type="ECO:0000256" key="1">
    <source>
        <dbReference type="ARBA" id="ARBA00001286"/>
    </source>
</evidence>
<evidence type="ECO:0000256" key="7">
    <source>
        <dbReference type="ARBA" id="ARBA00022679"/>
    </source>
</evidence>
<dbReference type="GO" id="GO:0046872">
    <property type="term" value="F:metal ion binding"/>
    <property type="evidence" value="ECO:0007669"/>
    <property type="project" value="UniProtKB-KW"/>
</dbReference>
<dbReference type="PANTHER" id="PTHR10815:SF5">
    <property type="entry name" value="METHYLATED-DNA--PROTEIN-CYSTEINE METHYLTRANSFERASE"/>
    <property type="match status" value="1"/>
</dbReference>
<evidence type="ECO:0000256" key="9">
    <source>
        <dbReference type="ARBA" id="ARBA00022763"/>
    </source>
</evidence>
<dbReference type="OrthoDB" id="9802228at2"/>
<keyword evidence="11" id="KW-0238">DNA-binding</keyword>
<keyword evidence="8" id="KW-0479">Metal-binding</keyword>
<evidence type="ECO:0000313" key="16">
    <source>
        <dbReference type="EMBL" id="RCW88115.1"/>
    </source>
</evidence>
<evidence type="ECO:0000256" key="5">
    <source>
        <dbReference type="ARBA" id="ARBA00022553"/>
    </source>
</evidence>
<dbReference type="PANTHER" id="PTHR10815">
    <property type="entry name" value="METHYLATED-DNA--PROTEIN-CYSTEINE METHYLTRANSFERASE"/>
    <property type="match status" value="1"/>
</dbReference>
<accession>A0A368Z6M9</accession>
<dbReference type="PROSITE" id="PS00374">
    <property type="entry name" value="MGMT"/>
    <property type="match status" value="1"/>
</dbReference>
<dbReference type="Gene3D" id="3.30.160.70">
    <property type="entry name" value="Methylated DNA-protein cysteine methyltransferase domain"/>
    <property type="match status" value="1"/>
</dbReference>
<evidence type="ECO:0000256" key="8">
    <source>
        <dbReference type="ARBA" id="ARBA00022723"/>
    </source>
</evidence>
<dbReference type="FunFam" id="3.30.160.70:FF:000001">
    <property type="entry name" value="Methylated-DNA--protein-cysteine methyltransferase"/>
    <property type="match status" value="1"/>
</dbReference>
<keyword evidence="5" id="KW-0597">Phosphoprotein</keyword>
<dbReference type="GO" id="GO:0006281">
    <property type="term" value="P:DNA repair"/>
    <property type="evidence" value="ECO:0007669"/>
    <property type="project" value="UniProtKB-KW"/>
</dbReference>
<protein>
    <recommendedName>
        <fullName evidence="4">methylated-DNA--[protein]-cysteine S-methyltransferase</fullName>
        <ecNumber evidence="4">2.1.1.63</ecNumber>
    </recommendedName>
</protein>
<dbReference type="EC" id="2.1.1.63" evidence="4"/>
<dbReference type="SUPFAM" id="SSF46767">
    <property type="entry name" value="Methylated DNA-protein cysteine methyltransferase, C-terminal domain"/>
    <property type="match status" value="1"/>
</dbReference>
<dbReference type="SUPFAM" id="SSF53155">
    <property type="entry name" value="Methylated DNA-protein cysteine methyltransferase domain"/>
    <property type="match status" value="1"/>
</dbReference>
<dbReference type="FunFam" id="1.10.10.10:FF:000214">
    <property type="entry name" value="Methylated-DNA--protein-cysteine methyltransferase"/>
    <property type="match status" value="1"/>
</dbReference>
<dbReference type="NCBIfam" id="TIGR00589">
    <property type="entry name" value="ogt"/>
    <property type="match status" value="1"/>
</dbReference>
<name>A0A368Z6M9_9RHOB</name>
<dbReference type="InterPro" id="IPR036217">
    <property type="entry name" value="MethylDNA_cys_MeTrfase_DNAb"/>
</dbReference>
<dbReference type="CDD" id="cd06445">
    <property type="entry name" value="ATase"/>
    <property type="match status" value="1"/>
</dbReference>
<comment type="similarity">
    <text evidence="3">Belongs to the MGMT family.</text>
</comment>
<evidence type="ECO:0000259" key="15">
    <source>
        <dbReference type="Pfam" id="PF02870"/>
    </source>
</evidence>
<dbReference type="GO" id="GO:0003908">
    <property type="term" value="F:methylated-DNA-[protein]-cysteine S-methyltransferase activity"/>
    <property type="evidence" value="ECO:0007669"/>
    <property type="project" value="UniProtKB-EC"/>
</dbReference>
<dbReference type="RefSeq" id="WP_114347857.1">
    <property type="nucleotide sequence ID" value="NZ_QPJL01000002.1"/>
</dbReference>
<evidence type="ECO:0000256" key="3">
    <source>
        <dbReference type="ARBA" id="ARBA00008711"/>
    </source>
</evidence>
<comment type="cofactor">
    <cofactor evidence="2">
        <name>Zn(2+)</name>
        <dbReference type="ChEBI" id="CHEBI:29105"/>
    </cofactor>
</comment>
<dbReference type="InterPro" id="IPR014048">
    <property type="entry name" value="MethylDNA_cys_MeTrfase_DNA-bd"/>
</dbReference>
<dbReference type="AlphaFoldDB" id="A0A368Z6M9"/>
<keyword evidence="9" id="KW-0227">DNA damage</keyword>
<keyword evidence="10" id="KW-0862">Zinc</keyword>
<keyword evidence="6 16" id="KW-0489">Methyltransferase</keyword>
<dbReference type="Pfam" id="PF02870">
    <property type="entry name" value="Methyltransf_1N"/>
    <property type="match status" value="1"/>
</dbReference>
<evidence type="ECO:0000313" key="17">
    <source>
        <dbReference type="Proteomes" id="UP000253345"/>
    </source>
</evidence>
<comment type="caution">
    <text evidence="16">The sequence shown here is derived from an EMBL/GenBank/DDBJ whole genome shotgun (WGS) entry which is preliminary data.</text>
</comment>
<dbReference type="EMBL" id="QPJL01000002">
    <property type="protein sequence ID" value="RCW88115.1"/>
    <property type="molecule type" value="Genomic_DNA"/>
</dbReference>
<keyword evidence="17" id="KW-1185">Reference proteome</keyword>
<gene>
    <name evidence="16" type="ORF">DFP89_10244</name>
</gene>
<comment type="catalytic activity">
    <reaction evidence="1">
        <text>a 4-O-methyl-thymidine in DNA + L-cysteinyl-[protein] = a thymidine in DNA + S-methyl-L-cysteinyl-[protein]</text>
        <dbReference type="Rhea" id="RHEA:53428"/>
        <dbReference type="Rhea" id="RHEA-COMP:10131"/>
        <dbReference type="Rhea" id="RHEA-COMP:10132"/>
        <dbReference type="Rhea" id="RHEA-COMP:13555"/>
        <dbReference type="Rhea" id="RHEA-COMP:13556"/>
        <dbReference type="ChEBI" id="CHEBI:29950"/>
        <dbReference type="ChEBI" id="CHEBI:82612"/>
        <dbReference type="ChEBI" id="CHEBI:137386"/>
        <dbReference type="ChEBI" id="CHEBI:137387"/>
        <dbReference type="EC" id="2.1.1.63"/>
    </reaction>
</comment>
<dbReference type="GO" id="GO:0003677">
    <property type="term" value="F:DNA binding"/>
    <property type="evidence" value="ECO:0007669"/>
    <property type="project" value="UniProtKB-KW"/>
</dbReference>
<evidence type="ECO:0000256" key="6">
    <source>
        <dbReference type="ARBA" id="ARBA00022603"/>
    </source>
</evidence>
<evidence type="ECO:0000256" key="13">
    <source>
        <dbReference type="ARBA" id="ARBA00049348"/>
    </source>
</evidence>
<evidence type="ECO:0000256" key="2">
    <source>
        <dbReference type="ARBA" id="ARBA00001947"/>
    </source>
</evidence>
<evidence type="ECO:0000256" key="10">
    <source>
        <dbReference type="ARBA" id="ARBA00022833"/>
    </source>
</evidence>